<sequence length="306" mass="35591">MAFFSVIISVYNKENYIQHTIKSVLNQSFKDFEVIIINDGSTDKSEAVINSFDDYRIRLLCIKNQGASNARNTGIKTATTDYIALLDGDDTWDASYLQYMFDAITAFPNINIFSAAIAQKYENKVVPVPYSFKQTELYGVYNYFKASKKYTLLTSSSVVFKKSVIEKSGVFDTSLITGEDTDMWIRFGLHFEILFINKLLTYYHHDDYSLSNTNFDLEKKPNFDSYFEYEKTNSSLKDFLDRNRYSMAVLSKLQNDNKSFLYYTSHLDRKNISIKQRLLLKSPKWLLQLLLKLQSLKGERLIYPKS</sequence>
<reference evidence="2 3" key="1">
    <citation type="submission" date="2018-07" db="EMBL/GenBank/DDBJ databases">
        <title>Genomic Encyclopedia of Type Strains, Phase III (KMG-III): the genomes of soil and plant-associated and newly described type strains.</title>
        <authorList>
            <person name="Whitman W."/>
        </authorList>
    </citation>
    <scope>NUCLEOTIDE SEQUENCE [LARGE SCALE GENOMIC DNA]</scope>
    <source>
        <strain evidence="2 3">CECT 7948</strain>
    </source>
</reference>
<dbReference type="PANTHER" id="PTHR43685">
    <property type="entry name" value="GLYCOSYLTRANSFERASE"/>
    <property type="match status" value="1"/>
</dbReference>
<gene>
    <name evidence="2" type="ORF">DFQ09_10137</name>
</gene>
<comment type="caution">
    <text evidence="2">The sequence shown here is derived from an EMBL/GenBank/DDBJ whole genome shotgun (WGS) entry which is preliminary data.</text>
</comment>
<dbReference type="InterPro" id="IPR001173">
    <property type="entry name" value="Glyco_trans_2-like"/>
</dbReference>
<dbReference type="GO" id="GO:0016740">
    <property type="term" value="F:transferase activity"/>
    <property type="evidence" value="ECO:0007669"/>
    <property type="project" value="UniProtKB-KW"/>
</dbReference>
<dbReference type="AlphaFoldDB" id="A0A3D9N9L4"/>
<proteinExistence type="predicted"/>
<dbReference type="EMBL" id="QREI01000001">
    <property type="protein sequence ID" value="REE27209.1"/>
    <property type="molecule type" value="Genomic_DNA"/>
</dbReference>
<dbReference type="SUPFAM" id="SSF53448">
    <property type="entry name" value="Nucleotide-diphospho-sugar transferases"/>
    <property type="match status" value="1"/>
</dbReference>
<feature type="domain" description="Glycosyltransferase 2-like" evidence="1">
    <location>
        <begin position="5"/>
        <end position="167"/>
    </location>
</feature>
<dbReference type="InterPro" id="IPR050834">
    <property type="entry name" value="Glycosyltransf_2"/>
</dbReference>
<dbReference type="Gene3D" id="3.90.550.10">
    <property type="entry name" value="Spore Coat Polysaccharide Biosynthesis Protein SpsA, Chain A"/>
    <property type="match status" value="1"/>
</dbReference>
<dbReference type="Pfam" id="PF00535">
    <property type="entry name" value="Glycos_transf_2"/>
    <property type="match status" value="1"/>
</dbReference>
<dbReference type="CDD" id="cd00761">
    <property type="entry name" value="Glyco_tranf_GTA_type"/>
    <property type="match status" value="1"/>
</dbReference>
<dbReference type="InterPro" id="IPR029044">
    <property type="entry name" value="Nucleotide-diphossugar_trans"/>
</dbReference>
<dbReference type="RefSeq" id="WP_115807577.1">
    <property type="nucleotide sequence ID" value="NZ_QREI01000001.1"/>
</dbReference>
<keyword evidence="3" id="KW-1185">Reference proteome</keyword>
<keyword evidence="2" id="KW-0808">Transferase</keyword>
<accession>A0A3D9N9L4</accession>
<dbReference type="Proteomes" id="UP000256919">
    <property type="component" value="Unassembled WGS sequence"/>
</dbReference>
<evidence type="ECO:0000313" key="2">
    <source>
        <dbReference type="EMBL" id="REE27209.1"/>
    </source>
</evidence>
<organism evidence="2 3">
    <name type="scientific">Winogradskyella pacifica</name>
    <dbReference type="NCBI Taxonomy" id="664642"/>
    <lineage>
        <taxon>Bacteria</taxon>
        <taxon>Pseudomonadati</taxon>
        <taxon>Bacteroidota</taxon>
        <taxon>Flavobacteriia</taxon>
        <taxon>Flavobacteriales</taxon>
        <taxon>Flavobacteriaceae</taxon>
        <taxon>Winogradskyella</taxon>
    </lineage>
</organism>
<dbReference type="OrthoDB" id="6307329at2"/>
<evidence type="ECO:0000313" key="3">
    <source>
        <dbReference type="Proteomes" id="UP000256919"/>
    </source>
</evidence>
<evidence type="ECO:0000259" key="1">
    <source>
        <dbReference type="Pfam" id="PF00535"/>
    </source>
</evidence>
<protein>
    <submittedName>
        <fullName evidence="2">Glycosyltransferase involved in cell wall biosynthesis</fullName>
    </submittedName>
</protein>
<dbReference type="PANTHER" id="PTHR43685:SF2">
    <property type="entry name" value="GLYCOSYLTRANSFERASE 2-LIKE DOMAIN-CONTAINING PROTEIN"/>
    <property type="match status" value="1"/>
</dbReference>
<name>A0A3D9N9L4_9FLAO</name>